<keyword evidence="3" id="KW-1185">Reference proteome</keyword>
<dbReference type="AlphaFoldDB" id="A0A8T1V707"/>
<evidence type="ECO:0000313" key="3">
    <source>
        <dbReference type="Proteomes" id="UP000693981"/>
    </source>
</evidence>
<comment type="caution">
    <text evidence="2">The sequence shown here is derived from an EMBL/GenBank/DDBJ whole genome shotgun (WGS) entry which is preliminary data.</text>
</comment>
<feature type="region of interest" description="Disordered" evidence="1">
    <location>
        <begin position="101"/>
        <end position="128"/>
    </location>
</feature>
<evidence type="ECO:0000313" key="2">
    <source>
        <dbReference type="EMBL" id="KAG7376746.1"/>
    </source>
</evidence>
<accession>A0A8T1V707</accession>
<gene>
    <name evidence="2" type="ORF">PHYBOEH_001342</name>
</gene>
<protein>
    <submittedName>
        <fullName evidence="2">Uncharacterized protein</fullName>
    </submittedName>
</protein>
<reference evidence="2" key="1">
    <citation type="submission" date="2021-02" db="EMBL/GenBank/DDBJ databases">
        <authorList>
            <person name="Palmer J.M."/>
        </authorList>
    </citation>
    <scope>NUCLEOTIDE SEQUENCE</scope>
    <source>
        <strain evidence="2">SCRP23</strain>
    </source>
</reference>
<dbReference type="Proteomes" id="UP000693981">
    <property type="component" value="Unassembled WGS sequence"/>
</dbReference>
<sequence length="237" mass="25871">MSVQARIHFFETYVSSPNAATTSASTIATNQGVATLVDFYEAFAASTMTTATRPRSSTSVDLLSTPGLVPADVPSTDQPIPSLPDTHDGRVASVLESNIADEKVPASESTAPLRLQAPQQATLKPTDKIQRSFTSRLRAPTKVQLPRLRSVNMAPIQAHQTAKVQLAVQSTVKAQLTAQATAERRSRTNPSKYQVQAGSRLFDFETETWFLRQVAESKERTTAAHENAVNNRRFSMK</sequence>
<organism evidence="2 3">
    <name type="scientific">Phytophthora boehmeriae</name>
    <dbReference type="NCBI Taxonomy" id="109152"/>
    <lineage>
        <taxon>Eukaryota</taxon>
        <taxon>Sar</taxon>
        <taxon>Stramenopiles</taxon>
        <taxon>Oomycota</taxon>
        <taxon>Peronosporomycetes</taxon>
        <taxon>Peronosporales</taxon>
        <taxon>Peronosporaceae</taxon>
        <taxon>Phytophthora</taxon>
    </lineage>
</organism>
<proteinExistence type="predicted"/>
<evidence type="ECO:0000256" key="1">
    <source>
        <dbReference type="SAM" id="MobiDB-lite"/>
    </source>
</evidence>
<name>A0A8T1V707_9STRA</name>
<dbReference type="EMBL" id="JAGDFL010001282">
    <property type="protein sequence ID" value="KAG7376746.1"/>
    <property type="molecule type" value="Genomic_DNA"/>
</dbReference>